<name>A0AAE2YL97_9BURK</name>
<dbReference type="PANTHER" id="PTHR44216">
    <property type="entry name" value="PROTEIN O-MANNOSYL-TRANSFERASE TMTC2"/>
    <property type="match status" value="1"/>
</dbReference>
<dbReference type="Gene3D" id="1.25.40.10">
    <property type="entry name" value="Tetratricopeptide repeat domain"/>
    <property type="match status" value="3"/>
</dbReference>
<dbReference type="Pfam" id="PF13414">
    <property type="entry name" value="TPR_11"/>
    <property type="match status" value="3"/>
</dbReference>
<dbReference type="InterPro" id="IPR052384">
    <property type="entry name" value="TMTC_O-mannosyltransferase"/>
</dbReference>
<organism evidence="3 4">
    <name type="scientific">Polynucleobacter paneuropaeus</name>
    <dbReference type="NCBI Taxonomy" id="2527775"/>
    <lineage>
        <taxon>Bacteria</taxon>
        <taxon>Pseudomonadati</taxon>
        <taxon>Pseudomonadota</taxon>
        <taxon>Betaproteobacteria</taxon>
        <taxon>Burkholderiales</taxon>
        <taxon>Burkholderiaceae</taxon>
        <taxon>Polynucleobacter</taxon>
    </lineage>
</organism>
<feature type="repeat" description="TPR" evidence="1">
    <location>
        <begin position="177"/>
        <end position="210"/>
    </location>
</feature>
<evidence type="ECO:0000256" key="1">
    <source>
        <dbReference type="PROSITE-ProRule" id="PRU00339"/>
    </source>
</evidence>
<feature type="repeat" description="TPR" evidence="1">
    <location>
        <begin position="245"/>
        <end position="278"/>
    </location>
</feature>
<evidence type="ECO:0000313" key="3">
    <source>
        <dbReference type="EMBL" id="MBT8591482.1"/>
    </source>
</evidence>
<dbReference type="GO" id="GO:0035269">
    <property type="term" value="P:protein O-linked glycosylation via mannose"/>
    <property type="evidence" value="ECO:0007669"/>
    <property type="project" value="TreeGrafter"/>
</dbReference>
<comment type="caution">
    <text evidence="3">The sequence shown here is derived from an EMBL/GenBank/DDBJ whole genome shotgun (WGS) entry which is preliminary data.</text>
</comment>
<dbReference type="CDD" id="cd02440">
    <property type="entry name" value="AdoMet_MTases"/>
    <property type="match status" value="1"/>
</dbReference>
<dbReference type="PROSITE" id="PS50005">
    <property type="entry name" value="TPR"/>
    <property type="match status" value="5"/>
</dbReference>
<dbReference type="InterPro" id="IPR019734">
    <property type="entry name" value="TPR_rpt"/>
</dbReference>
<dbReference type="SMART" id="SM00028">
    <property type="entry name" value="TPR"/>
    <property type="match status" value="7"/>
</dbReference>
<dbReference type="Proteomes" id="UP000762271">
    <property type="component" value="Unassembled WGS sequence"/>
</dbReference>
<sequence length="801" mass="91097">MHTQDSFQSDLLVLLGHYQNARYNDAYKLAISITEEHPNHPFAWKILGTLLQATGNAQAALFANETVVRLDPSDPEAFYNLSNTLKELGRLEDAALGYKKSIALKSDIPEAHLNLGVTLQELGKLQDAELSYKNTIALKPNYAEAFNNLANVLREQGRYEESVTQYRKAIKLKPKYPEAYNNLGIALQNQKQFVEAEQHYKSALLLGSDFARAHFNLGTLLQELARYTEAETSYRNAIALNPNYVDALYNLGITLLELGDPISALEMFAHLIQFKPTEEVKQLFVDTLKNIHPTLWDATLASMVTIALLEPWGKPHDIGPFACQLLKLEPDFQKTLLEFESRGDKDTNVFNLPRKNSPSFPLLHAILISGPIPDRQLEEYFTSLRFNFLKMATSHPIKRVFDEEEVVHSALAQQCFINEYIYYQTPQELELSNAARYRLTVALNEQAEVPAALLLSAACYFPLNIFSGCEVLLGEQYSIDVMAVLRQQIQESLEELDLRRDIPTLTGVDSKISLAVQNQYEENPYPRWVRLPNTSNSKHLNSFISKKYPSPNFSPLSNDENLEVLVAGCGTGEHSIACQQVIKGANILAVDLSMASLAYAKRKTIEMGITSIEYAQADLLKIASIGRVFDVIESVGVLHHLERPFEGWEALLSVLKPNGLMRLGFYSELAREDIAKVRNLISQDRIKSTPEEIRNYRHYLLGLKNIEHATSGVDFYSMSACRDLVFHVQEHRMRLDKIDQFLEKHQLKFLGFDIDRPSFKSYKINFPDDPFGLNLKNWHIFENENPHTFRLMYQFLVQKAV</sequence>
<reference evidence="3" key="1">
    <citation type="journal article" date="2021" name="Genome Biol. Evol.">
        <title>Continental-Scale Gene Flow Prevents Allopatric Divergence of Pelagic Freshwater Bacteria.</title>
        <authorList>
            <person name="Hoetzinger M."/>
            <person name="Pitt A."/>
            <person name="Huemer A."/>
            <person name="Hahn M.W."/>
        </authorList>
    </citation>
    <scope>NUCLEOTIDE SEQUENCE</scope>
    <source>
        <strain evidence="3">AP-YLGG-20-G6</strain>
    </source>
</reference>
<proteinExistence type="predicted"/>
<dbReference type="AlphaFoldDB" id="A0AAE2YL97"/>
<dbReference type="InterPro" id="IPR029063">
    <property type="entry name" value="SAM-dependent_MTases_sf"/>
</dbReference>
<evidence type="ECO:0000313" key="4">
    <source>
        <dbReference type="Proteomes" id="UP000762271"/>
    </source>
</evidence>
<feature type="repeat" description="TPR" evidence="1">
    <location>
        <begin position="143"/>
        <end position="176"/>
    </location>
</feature>
<feature type="repeat" description="TPR" evidence="1">
    <location>
        <begin position="109"/>
        <end position="142"/>
    </location>
</feature>
<dbReference type="InterPro" id="IPR011990">
    <property type="entry name" value="TPR-like_helical_dom_sf"/>
</dbReference>
<gene>
    <name evidence="3" type="ORF">G6693_06010</name>
</gene>
<accession>A0AAE2YL97</accession>
<keyword evidence="1" id="KW-0802">TPR repeat</keyword>
<dbReference type="SUPFAM" id="SSF53335">
    <property type="entry name" value="S-adenosyl-L-methionine-dependent methyltransferases"/>
    <property type="match status" value="1"/>
</dbReference>
<feature type="domain" description="Methyltransferase" evidence="2">
    <location>
        <begin position="564"/>
        <end position="659"/>
    </location>
</feature>
<dbReference type="GO" id="GO:0000030">
    <property type="term" value="F:mannosyltransferase activity"/>
    <property type="evidence" value="ECO:0007669"/>
    <property type="project" value="TreeGrafter"/>
</dbReference>
<dbReference type="Pfam" id="PF13649">
    <property type="entry name" value="Methyltransf_25"/>
    <property type="match status" value="1"/>
</dbReference>
<dbReference type="EMBL" id="JAANGI010000001">
    <property type="protein sequence ID" value="MBT8591482.1"/>
    <property type="molecule type" value="Genomic_DNA"/>
</dbReference>
<dbReference type="Gene3D" id="3.40.50.150">
    <property type="entry name" value="Vaccinia Virus protein VP39"/>
    <property type="match status" value="1"/>
</dbReference>
<evidence type="ECO:0000259" key="2">
    <source>
        <dbReference type="Pfam" id="PF13649"/>
    </source>
</evidence>
<dbReference type="PANTHER" id="PTHR44216:SF3">
    <property type="entry name" value="PROTEIN O-MANNOSYL-TRANSFERASE TMTC2"/>
    <property type="match status" value="1"/>
</dbReference>
<protein>
    <submittedName>
        <fullName evidence="3">Tetratricopeptide repeat protein</fullName>
    </submittedName>
</protein>
<dbReference type="SUPFAM" id="SSF48452">
    <property type="entry name" value="TPR-like"/>
    <property type="match status" value="1"/>
</dbReference>
<dbReference type="InterPro" id="IPR041698">
    <property type="entry name" value="Methyltransf_25"/>
</dbReference>
<dbReference type="PROSITE" id="PS50293">
    <property type="entry name" value="TPR_REGION"/>
    <property type="match status" value="2"/>
</dbReference>
<feature type="repeat" description="TPR" evidence="1">
    <location>
        <begin position="211"/>
        <end position="244"/>
    </location>
</feature>